<dbReference type="EMBL" id="KK088415">
    <property type="protein sequence ID" value="EYE97590.1"/>
    <property type="molecule type" value="Genomic_DNA"/>
</dbReference>
<reference evidence="4" key="1">
    <citation type="journal article" date="2014" name="Nat. Commun.">
        <title>Genomic adaptations of the halophilic Dead Sea filamentous fungus Eurotium rubrum.</title>
        <authorList>
            <person name="Kis-Papo T."/>
            <person name="Weig A.R."/>
            <person name="Riley R."/>
            <person name="Persoh D."/>
            <person name="Salamov A."/>
            <person name="Sun H."/>
            <person name="Lipzen A."/>
            <person name="Wasser S.P."/>
            <person name="Rambold G."/>
            <person name="Grigoriev I.V."/>
            <person name="Nevo E."/>
        </authorList>
    </citation>
    <scope>NUCLEOTIDE SEQUENCE [LARGE SCALE GENOMIC DNA]</scope>
    <source>
        <strain evidence="4">CBS 135680</strain>
    </source>
</reference>
<dbReference type="RefSeq" id="XP_040641278.1">
    <property type="nucleotide sequence ID" value="XM_040779616.1"/>
</dbReference>
<keyword evidence="4" id="KW-1185">Reference proteome</keyword>
<dbReference type="Gene3D" id="1.20.1250.20">
    <property type="entry name" value="MFS general substrate transporter like domains"/>
    <property type="match status" value="1"/>
</dbReference>
<dbReference type="OrthoDB" id="6612291at2759"/>
<evidence type="ECO:0008006" key="5">
    <source>
        <dbReference type="Google" id="ProtNLM"/>
    </source>
</evidence>
<dbReference type="Proteomes" id="UP000019804">
    <property type="component" value="Unassembled WGS sequence"/>
</dbReference>
<protein>
    <recommendedName>
        <fullName evidence="5">Major facilitator superfamily (MFS) profile domain-containing protein</fullName>
    </recommendedName>
</protein>
<sequence length="125" mass="14145">MDVPEIFLNEIRPIGMGFSLFGHYPHSAPDRVHGLQQNVGWKYCFVIICWSAFFIPVIYFFFPETARLISEEIAKNFGEEVAVHITDATDAERAEVWSTSHPATSDVSLRRKRGRNGEGDRSAKG</sequence>
<feature type="region of interest" description="Disordered" evidence="1">
    <location>
        <begin position="94"/>
        <end position="125"/>
    </location>
</feature>
<feature type="compositionally biased region" description="Basic and acidic residues" evidence="1">
    <location>
        <begin position="115"/>
        <end position="125"/>
    </location>
</feature>
<evidence type="ECO:0000313" key="4">
    <source>
        <dbReference type="Proteomes" id="UP000019804"/>
    </source>
</evidence>
<dbReference type="GeneID" id="63694740"/>
<feature type="compositionally biased region" description="Polar residues" evidence="1">
    <location>
        <begin position="97"/>
        <end position="107"/>
    </location>
</feature>
<evidence type="ECO:0000256" key="2">
    <source>
        <dbReference type="SAM" id="Phobius"/>
    </source>
</evidence>
<organism evidence="3 4">
    <name type="scientific">Aspergillus ruber (strain CBS 135680)</name>
    <dbReference type="NCBI Taxonomy" id="1388766"/>
    <lineage>
        <taxon>Eukaryota</taxon>
        <taxon>Fungi</taxon>
        <taxon>Dikarya</taxon>
        <taxon>Ascomycota</taxon>
        <taxon>Pezizomycotina</taxon>
        <taxon>Eurotiomycetes</taxon>
        <taxon>Eurotiomycetidae</taxon>
        <taxon>Eurotiales</taxon>
        <taxon>Aspergillaceae</taxon>
        <taxon>Aspergillus</taxon>
        <taxon>Aspergillus subgen. Aspergillus</taxon>
    </lineage>
</organism>
<feature type="transmembrane region" description="Helical" evidence="2">
    <location>
        <begin position="40"/>
        <end position="62"/>
    </location>
</feature>
<keyword evidence="2" id="KW-0472">Membrane</keyword>
<proteinExistence type="predicted"/>
<evidence type="ECO:0000256" key="1">
    <source>
        <dbReference type="SAM" id="MobiDB-lite"/>
    </source>
</evidence>
<gene>
    <name evidence="3" type="ORF">EURHEDRAFT_384420</name>
</gene>
<dbReference type="HOGENOM" id="CLU_1992161_0_0_1"/>
<dbReference type="AlphaFoldDB" id="A0A017SMW9"/>
<accession>A0A017SMW9</accession>
<name>A0A017SMW9_ASPRC</name>
<dbReference type="STRING" id="1388766.A0A017SMW9"/>
<evidence type="ECO:0000313" key="3">
    <source>
        <dbReference type="EMBL" id="EYE97590.1"/>
    </source>
</evidence>
<dbReference type="InterPro" id="IPR036259">
    <property type="entry name" value="MFS_trans_sf"/>
</dbReference>
<keyword evidence="2" id="KW-1133">Transmembrane helix</keyword>
<keyword evidence="2" id="KW-0812">Transmembrane</keyword>